<feature type="transmembrane region" description="Helical" evidence="1">
    <location>
        <begin position="50"/>
        <end position="66"/>
    </location>
</feature>
<keyword evidence="1" id="KW-0472">Membrane</keyword>
<dbReference type="Proteomes" id="UP000265703">
    <property type="component" value="Unassembled WGS sequence"/>
</dbReference>
<sequence>MYCTSKSNSQPVLNQSCTDNSEIMRCGEYLIIVSSSFMVQNIHPLPFDEMIFIILMGLEIVLIVTIQKQN</sequence>
<evidence type="ECO:0000256" key="1">
    <source>
        <dbReference type="SAM" id="Phobius"/>
    </source>
</evidence>
<evidence type="ECO:0000313" key="2">
    <source>
        <dbReference type="EMBL" id="RIA98867.1"/>
    </source>
</evidence>
<dbReference type="AlphaFoldDB" id="A0A397TQY6"/>
<dbReference type="EMBL" id="QKYT01000010">
    <property type="protein sequence ID" value="RIA98867.1"/>
    <property type="molecule type" value="Genomic_DNA"/>
</dbReference>
<dbReference type="OrthoDB" id="5600060at2759"/>
<protein>
    <submittedName>
        <fullName evidence="2">Uncharacterized protein</fullName>
    </submittedName>
</protein>
<comment type="caution">
    <text evidence="2">The sequence shown here is derived from an EMBL/GenBank/DDBJ whole genome shotgun (WGS) entry which is preliminary data.</text>
</comment>
<organism evidence="2 3">
    <name type="scientific">Glomus cerebriforme</name>
    <dbReference type="NCBI Taxonomy" id="658196"/>
    <lineage>
        <taxon>Eukaryota</taxon>
        <taxon>Fungi</taxon>
        <taxon>Fungi incertae sedis</taxon>
        <taxon>Mucoromycota</taxon>
        <taxon>Glomeromycotina</taxon>
        <taxon>Glomeromycetes</taxon>
        <taxon>Glomerales</taxon>
        <taxon>Glomeraceae</taxon>
        <taxon>Glomus</taxon>
    </lineage>
</organism>
<accession>A0A397TQY6</accession>
<keyword evidence="1" id="KW-1133">Transmembrane helix</keyword>
<keyword evidence="1" id="KW-0812">Transmembrane</keyword>
<proteinExistence type="predicted"/>
<evidence type="ECO:0000313" key="3">
    <source>
        <dbReference type="Proteomes" id="UP000265703"/>
    </source>
</evidence>
<reference evidence="2 3" key="1">
    <citation type="submission" date="2018-06" db="EMBL/GenBank/DDBJ databases">
        <title>Comparative genomics reveals the genomic features of Rhizophagus irregularis, R. cerebriforme, R. diaphanum and Gigaspora rosea, and their symbiotic lifestyle signature.</title>
        <authorList>
            <person name="Morin E."/>
            <person name="San Clemente H."/>
            <person name="Chen E.C.H."/>
            <person name="De La Providencia I."/>
            <person name="Hainaut M."/>
            <person name="Kuo A."/>
            <person name="Kohler A."/>
            <person name="Murat C."/>
            <person name="Tang N."/>
            <person name="Roy S."/>
            <person name="Loubradou J."/>
            <person name="Henrissat B."/>
            <person name="Grigoriev I.V."/>
            <person name="Corradi N."/>
            <person name="Roux C."/>
            <person name="Martin F.M."/>
        </authorList>
    </citation>
    <scope>NUCLEOTIDE SEQUENCE [LARGE SCALE GENOMIC DNA]</scope>
    <source>
        <strain evidence="2 3">DAOM 227022</strain>
    </source>
</reference>
<gene>
    <name evidence="2" type="ORF">C1645_812176</name>
</gene>
<keyword evidence="3" id="KW-1185">Reference proteome</keyword>
<name>A0A397TQY6_9GLOM</name>